<keyword evidence="1" id="KW-0812">Transmembrane</keyword>
<dbReference type="RefSeq" id="WP_146199931.1">
    <property type="nucleotide sequence ID" value="NZ_QGGW01000002.1"/>
</dbReference>
<name>A0A316GM41_9RHOB</name>
<dbReference type="AlphaFoldDB" id="A0A316GM41"/>
<evidence type="ECO:0000256" key="1">
    <source>
        <dbReference type="SAM" id="Phobius"/>
    </source>
</evidence>
<organism evidence="2 3">
    <name type="scientific">Roseicyclus mahoneyensis</name>
    <dbReference type="NCBI Taxonomy" id="164332"/>
    <lineage>
        <taxon>Bacteria</taxon>
        <taxon>Pseudomonadati</taxon>
        <taxon>Pseudomonadota</taxon>
        <taxon>Alphaproteobacteria</taxon>
        <taxon>Rhodobacterales</taxon>
        <taxon>Roseobacteraceae</taxon>
        <taxon>Roseicyclus</taxon>
    </lineage>
</organism>
<sequence>MSRMDFLCQGGTPFDGFLYAELGEDSAGNSVTVLSALARLGLDPWDEAEALSDLSRDGAMAQLGGHLARLHDMPGLGAIGDGVLPRLIGLLPRSDVGPIGAGLKDMSRVRLRNIGPILALIVAILLLMRTLLTWSSGSGG</sequence>
<dbReference type="Proteomes" id="UP000245708">
    <property type="component" value="Unassembled WGS sequence"/>
</dbReference>
<reference evidence="2 3" key="1">
    <citation type="submission" date="2018-05" db="EMBL/GenBank/DDBJ databases">
        <title>Genomic Encyclopedia of Type Strains, Phase IV (KMG-IV): sequencing the most valuable type-strain genomes for metagenomic binning, comparative biology and taxonomic classification.</title>
        <authorList>
            <person name="Goeker M."/>
        </authorList>
    </citation>
    <scope>NUCLEOTIDE SEQUENCE [LARGE SCALE GENOMIC DNA]</scope>
    <source>
        <strain evidence="2 3">DSM 16097</strain>
    </source>
</reference>
<proteinExistence type="predicted"/>
<protein>
    <submittedName>
        <fullName evidence="2">Uncharacterized protein</fullName>
    </submittedName>
</protein>
<keyword evidence="1" id="KW-1133">Transmembrane helix</keyword>
<dbReference type="EMBL" id="QGGW01000002">
    <property type="protein sequence ID" value="PWK61339.1"/>
    <property type="molecule type" value="Genomic_DNA"/>
</dbReference>
<evidence type="ECO:0000313" key="3">
    <source>
        <dbReference type="Proteomes" id="UP000245708"/>
    </source>
</evidence>
<evidence type="ECO:0000313" key="2">
    <source>
        <dbReference type="EMBL" id="PWK61339.1"/>
    </source>
</evidence>
<dbReference type="OrthoDB" id="7283160at2"/>
<keyword evidence="1" id="KW-0472">Membrane</keyword>
<gene>
    <name evidence="2" type="ORF">C7455_10224</name>
</gene>
<accession>A0A316GM41</accession>
<feature type="transmembrane region" description="Helical" evidence="1">
    <location>
        <begin position="114"/>
        <end position="134"/>
    </location>
</feature>
<comment type="caution">
    <text evidence="2">The sequence shown here is derived from an EMBL/GenBank/DDBJ whole genome shotgun (WGS) entry which is preliminary data.</text>
</comment>
<keyword evidence="3" id="KW-1185">Reference proteome</keyword>